<evidence type="ECO:0000256" key="1">
    <source>
        <dbReference type="PROSITE-ProRule" id="PRU00047"/>
    </source>
</evidence>
<organism evidence="4 5">
    <name type="scientific">Turnera subulata</name>
    <dbReference type="NCBI Taxonomy" id="218843"/>
    <lineage>
        <taxon>Eukaryota</taxon>
        <taxon>Viridiplantae</taxon>
        <taxon>Streptophyta</taxon>
        <taxon>Embryophyta</taxon>
        <taxon>Tracheophyta</taxon>
        <taxon>Spermatophyta</taxon>
        <taxon>Magnoliopsida</taxon>
        <taxon>eudicotyledons</taxon>
        <taxon>Gunneridae</taxon>
        <taxon>Pentapetalae</taxon>
        <taxon>rosids</taxon>
        <taxon>fabids</taxon>
        <taxon>Malpighiales</taxon>
        <taxon>Passifloraceae</taxon>
        <taxon>Turnera</taxon>
    </lineage>
</organism>
<dbReference type="Pfam" id="PF14392">
    <property type="entry name" value="zf-CCHC_4"/>
    <property type="match status" value="1"/>
</dbReference>
<dbReference type="PROSITE" id="PS50158">
    <property type="entry name" value="ZF_CCHC"/>
    <property type="match status" value="1"/>
</dbReference>
<protein>
    <recommendedName>
        <fullName evidence="3">CCHC-type domain-containing protein</fullName>
    </recommendedName>
</protein>
<reference evidence="4" key="2">
    <citation type="journal article" date="2023" name="Plants (Basel)">
        <title>Annotation of the Turnera subulata (Passifloraceae) Draft Genome Reveals the S-Locus Evolved after the Divergence of Turneroideae from Passifloroideae in a Stepwise Manner.</title>
        <authorList>
            <person name="Henning P.M."/>
            <person name="Roalson E.H."/>
            <person name="Mir W."/>
            <person name="McCubbin A.G."/>
            <person name="Shore J.S."/>
        </authorList>
    </citation>
    <scope>NUCLEOTIDE SEQUENCE</scope>
    <source>
        <strain evidence="4">F60SS</strain>
    </source>
</reference>
<dbReference type="InterPro" id="IPR040256">
    <property type="entry name" value="At4g02000-like"/>
</dbReference>
<dbReference type="AlphaFoldDB" id="A0A9Q0J9J4"/>
<dbReference type="InterPro" id="IPR025836">
    <property type="entry name" value="Zn_knuckle_CX2CX4HX4C"/>
</dbReference>
<keyword evidence="1" id="KW-0479">Metal-binding</keyword>
<dbReference type="GO" id="GO:0008270">
    <property type="term" value="F:zinc ion binding"/>
    <property type="evidence" value="ECO:0007669"/>
    <property type="project" value="UniProtKB-KW"/>
</dbReference>
<dbReference type="GO" id="GO:0003676">
    <property type="term" value="F:nucleic acid binding"/>
    <property type="evidence" value="ECO:0007669"/>
    <property type="project" value="InterPro"/>
</dbReference>
<evidence type="ECO:0000256" key="2">
    <source>
        <dbReference type="SAM" id="MobiDB-lite"/>
    </source>
</evidence>
<keyword evidence="5" id="KW-1185">Reference proteome</keyword>
<reference evidence="4" key="1">
    <citation type="submission" date="2022-02" db="EMBL/GenBank/DDBJ databases">
        <authorList>
            <person name="Henning P.M."/>
            <person name="McCubbin A.G."/>
            <person name="Shore J.S."/>
        </authorList>
    </citation>
    <scope>NUCLEOTIDE SEQUENCE</scope>
    <source>
        <strain evidence="4">F60SS</strain>
        <tissue evidence="4">Leaves</tissue>
    </source>
</reference>
<name>A0A9Q0J9J4_9ROSI</name>
<evidence type="ECO:0000313" key="5">
    <source>
        <dbReference type="Proteomes" id="UP001141552"/>
    </source>
</evidence>
<dbReference type="OrthoDB" id="1096772at2759"/>
<evidence type="ECO:0000259" key="3">
    <source>
        <dbReference type="PROSITE" id="PS50158"/>
    </source>
</evidence>
<gene>
    <name evidence="4" type="ORF">Tsubulata_001085</name>
</gene>
<evidence type="ECO:0000313" key="4">
    <source>
        <dbReference type="EMBL" id="KAJ4833102.1"/>
    </source>
</evidence>
<feature type="domain" description="CCHC-type" evidence="3">
    <location>
        <begin position="113"/>
        <end position="127"/>
    </location>
</feature>
<accession>A0A9Q0J9J4</accession>
<dbReference type="Pfam" id="PF14111">
    <property type="entry name" value="DUF4283"/>
    <property type="match status" value="1"/>
</dbReference>
<dbReference type="Proteomes" id="UP001141552">
    <property type="component" value="Unassembled WGS sequence"/>
</dbReference>
<dbReference type="EMBL" id="JAKUCV010005019">
    <property type="protein sequence ID" value="KAJ4833102.1"/>
    <property type="molecule type" value="Genomic_DNA"/>
</dbReference>
<keyword evidence="1" id="KW-0862">Zinc</keyword>
<sequence length="270" mass="28515">MQRLWGPRGGFRIIDLDHNYYLVKLADGHDYLQVMTGGPWVILDHYLIVEPWQPNFDPAAHRVTSVVAWVRKIERGRFAKVAVEFDISKPLETETYVDGVWYPIKYESLPQVCFSCGRAGHLLAHCPAGVPTSVPSGESGGLPTGSTQMAAAPRPPVVNTEGAVGGPAMVPNPKQERHKGLQKGSRFDVLVEDSSVDEPLPEPSSVKQKGVAASMVSSKGDVGASSSKTVPLAVVSGPASGTAGVSNSKKGVFVSGSSGAVEDGNVSAVK</sequence>
<dbReference type="PANTHER" id="PTHR31286">
    <property type="entry name" value="GLYCINE-RICH CELL WALL STRUCTURAL PROTEIN 1.8-LIKE"/>
    <property type="match status" value="1"/>
</dbReference>
<comment type="caution">
    <text evidence="4">The sequence shown here is derived from an EMBL/GenBank/DDBJ whole genome shotgun (WGS) entry which is preliminary data.</text>
</comment>
<feature type="compositionally biased region" description="Low complexity" evidence="2">
    <location>
        <begin position="244"/>
        <end position="261"/>
    </location>
</feature>
<feature type="region of interest" description="Disordered" evidence="2">
    <location>
        <begin position="236"/>
        <end position="270"/>
    </location>
</feature>
<dbReference type="PANTHER" id="PTHR31286:SF99">
    <property type="entry name" value="DUF4283 DOMAIN-CONTAINING PROTEIN"/>
    <property type="match status" value="1"/>
</dbReference>
<dbReference type="InterPro" id="IPR001878">
    <property type="entry name" value="Znf_CCHC"/>
</dbReference>
<dbReference type="InterPro" id="IPR025558">
    <property type="entry name" value="DUF4283"/>
</dbReference>
<keyword evidence="1" id="KW-0863">Zinc-finger</keyword>
<proteinExistence type="predicted"/>